<sequence length="102" mass="11614">MSVDLEHLRALAEALTGEPADTLRQAAREIGLLRRQLFEAHVGNADSERLNWLSSQVLDDYCRPTHRAYFKLPRILATKNGAIATTLREAIDLVRQPRCRDF</sequence>
<comment type="caution">
    <text evidence="1">The sequence shown here is derived from an EMBL/GenBank/DDBJ whole genome shotgun (WGS) entry which is preliminary data.</text>
</comment>
<evidence type="ECO:0000313" key="1">
    <source>
        <dbReference type="EMBL" id="NPT44725.1"/>
    </source>
</evidence>
<dbReference type="EMBL" id="WOEY01000101">
    <property type="protein sequence ID" value="NPT44725.1"/>
    <property type="molecule type" value="Genomic_DNA"/>
</dbReference>
<organism evidence="1 2">
    <name type="scientific">Paraburkholderia solitsugae</name>
    <dbReference type="NCBI Taxonomy" id="2675748"/>
    <lineage>
        <taxon>Bacteria</taxon>
        <taxon>Pseudomonadati</taxon>
        <taxon>Pseudomonadota</taxon>
        <taxon>Betaproteobacteria</taxon>
        <taxon>Burkholderiales</taxon>
        <taxon>Burkholderiaceae</taxon>
        <taxon>Paraburkholderia</taxon>
    </lineage>
</organism>
<proteinExistence type="predicted"/>
<evidence type="ECO:0000313" key="2">
    <source>
        <dbReference type="Proteomes" id="UP000652198"/>
    </source>
</evidence>
<dbReference type="RefSeq" id="WP_172315086.1">
    <property type="nucleotide sequence ID" value="NZ_WOEY01000101.1"/>
</dbReference>
<name>A0ABX2BXR9_9BURK</name>
<gene>
    <name evidence="1" type="ORF">GNZ12_26095</name>
</gene>
<dbReference type="Proteomes" id="UP000652198">
    <property type="component" value="Unassembled WGS sequence"/>
</dbReference>
<keyword evidence="2" id="KW-1185">Reference proteome</keyword>
<reference evidence="1 2" key="1">
    <citation type="submission" date="2019-11" db="EMBL/GenBank/DDBJ databases">
        <title>Metabolism of dissolved organic matter in forest soils.</title>
        <authorList>
            <person name="Cyle K.T."/>
            <person name="Wilhelm R.C."/>
            <person name="Martinez C.E."/>
        </authorList>
    </citation>
    <scope>NUCLEOTIDE SEQUENCE [LARGE SCALE GENOMIC DNA]</scope>
    <source>
        <strain evidence="1 2">1N</strain>
    </source>
</reference>
<accession>A0ABX2BXR9</accession>
<protein>
    <submittedName>
        <fullName evidence="1">Uncharacterized protein</fullName>
    </submittedName>
</protein>